<dbReference type="EC" id="2.7.7.72" evidence="13"/>
<evidence type="ECO:0000259" key="10">
    <source>
        <dbReference type="Pfam" id="PF01743"/>
    </source>
</evidence>
<dbReference type="NCBIfam" id="TIGR00277">
    <property type="entry name" value="HDIG"/>
    <property type="match status" value="1"/>
</dbReference>
<evidence type="ECO:0000256" key="9">
    <source>
        <dbReference type="SAM" id="Coils"/>
    </source>
</evidence>
<feature type="coiled-coil region" evidence="9">
    <location>
        <begin position="310"/>
        <end position="337"/>
    </location>
</feature>
<dbReference type="AlphaFoldDB" id="A0A3B0S2J9"/>
<feature type="domain" description="Poly A polymerase head" evidence="10">
    <location>
        <begin position="3"/>
        <end position="87"/>
    </location>
</feature>
<dbReference type="Gene3D" id="3.30.460.10">
    <property type="entry name" value="Beta Polymerase, domain 2"/>
    <property type="match status" value="1"/>
</dbReference>
<dbReference type="Pfam" id="PF01743">
    <property type="entry name" value="PolyA_pol"/>
    <property type="match status" value="1"/>
</dbReference>
<keyword evidence="4 13" id="KW-0548">Nucleotidyltransferase</keyword>
<dbReference type="GO" id="GO:0003723">
    <property type="term" value="F:RNA binding"/>
    <property type="evidence" value="ECO:0007669"/>
    <property type="project" value="UniProtKB-KW"/>
</dbReference>
<keyword evidence="3" id="KW-0819">tRNA processing</keyword>
<dbReference type="Pfam" id="PF12627">
    <property type="entry name" value="PolyA_pol_RNAbd"/>
    <property type="match status" value="1"/>
</dbReference>
<evidence type="ECO:0000256" key="2">
    <source>
        <dbReference type="ARBA" id="ARBA00022679"/>
    </source>
</evidence>
<evidence type="ECO:0000313" key="13">
    <source>
        <dbReference type="EMBL" id="VAV99007.1"/>
    </source>
</evidence>
<name>A0A3B0S2J9_9ZZZZ</name>
<keyword evidence="7" id="KW-0460">Magnesium</keyword>
<dbReference type="Gene3D" id="1.10.3090.10">
    <property type="entry name" value="cca-adding enzyme, domain 2"/>
    <property type="match status" value="1"/>
</dbReference>
<feature type="domain" description="tRNA nucleotidyltransferase/poly(A) polymerase RNA and SrmB- binding" evidence="12">
    <location>
        <begin position="114"/>
        <end position="174"/>
    </location>
</feature>
<dbReference type="InterPro" id="IPR014065">
    <property type="entry name" value="tRNA_adenylyltransferase"/>
</dbReference>
<organism evidence="13">
    <name type="scientific">hydrothermal vent metagenome</name>
    <dbReference type="NCBI Taxonomy" id="652676"/>
    <lineage>
        <taxon>unclassified sequences</taxon>
        <taxon>metagenomes</taxon>
        <taxon>ecological metagenomes</taxon>
    </lineage>
</organism>
<dbReference type="EMBL" id="UOEI01000248">
    <property type="protein sequence ID" value="VAV99007.1"/>
    <property type="molecule type" value="Genomic_DNA"/>
</dbReference>
<feature type="domain" description="HD" evidence="11">
    <location>
        <begin position="203"/>
        <end position="281"/>
    </location>
</feature>
<dbReference type="InterPro" id="IPR006674">
    <property type="entry name" value="HD_domain"/>
</dbReference>
<dbReference type="SUPFAM" id="SSF81301">
    <property type="entry name" value="Nucleotidyltransferase"/>
    <property type="match status" value="1"/>
</dbReference>
<dbReference type="InterPro" id="IPR050124">
    <property type="entry name" value="tRNA_CCA-adding_enzyme"/>
</dbReference>
<evidence type="ECO:0000256" key="3">
    <source>
        <dbReference type="ARBA" id="ARBA00022694"/>
    </source>
</evidence>
<dbReference type="GO" id="GO:0046872">
    <property type="term" value="F:metal ion binding"/>
    <property type="evidence" value="ECO:0007669"/>
    <property type="project" value="UniProtKB-KW"/>
</dbReference>
<dbReference type="CDD" id="cd00077">
    <property type="entry name" value="HDc"/>
    <property type="match status" value="1"/>
</dbReference>
<evidence type="ECO:0000256" key="7">
    <source>
        <dbReference type="ARBA" id="ARBA00022842"/>
    </source>
</evidence>
<keyword evidence="9" id="KW-0175">Coiled coil</keyword>
<dbReference type="InterPro" id="IPR006675">
    <property type="entry name" value="HDIG_dom"/>
</dbReference>
<dbReference type="NCBIfam" id="TIGR02692">
    <property type="entry name" value="tRNA_CCA_actino"/>
    <property type="match status" value="1"/>
</dbReference>
<keyword evidence="5" id="KW-0479">Metal-binding</keyword>
<dbReference type="GO" id="GO:0000166">
    <property type="term" value="F:nucleotide binding"/>
    <property type="evidence" value="ECO:0007669"/>
    <property type="project" value="UniProtKB-KW"/>
</dbReference>
<dbReference type="PANTHER" id="PTHR47545">
    <property type="entry name" value="MULTIFUNCTIONAL CCA PROTEIN"/>
    <property type="match status" value="1"/>
</dbReference>
<evidence type="ECO:0000256" key="6">
    <source>
        <dbReference type="ARBA" id="ARBA00022741"/>
    </source>
</evidence>
<gene>
    <name evidence="13" type="ORF">MNBD_ACTINO01-1832</name>
</gene>
<evidence type="ECO:0000256" key="1">
    <source>
        <dbReference type="ARBA" id="ARBA00001946"/>
    </source>
</evidence>
<dbReference type="GO" id="GO:0004810">
    <property type="term" value="F:CCA tRNA nucleotidyltransferase activity"/>
    <property type="evidence" value="ECO:0007669"/>
    <property type="project" value="UniProtKB-EC"/>
</dbReference>
<evidence type="ECO:0000259" key="11">
    <source>
        <dbReference type="Pfam" id="PF01966"/>
    </source>
</evidence>
<accession>A0A3B0S2J9</accession>
<sequence length="396" mass="44950">MAGKEFGTIGLVHSGETYEVTTLRSEIYRDDSRKPVVTFSDSIDEDLSRRDFTVNSMALKVPTTRDATPEMIDPYGGLIDLAGQRLRTPLDAHVSFGDDPLRMLRLFRFMSTIGFIPDEGAIDAVVEMKERLGIISAERIRAELDKLLTGEHVVVALTALVESGLANEFIPELPALAVEQDPLHKHKDVLAHTIAVVGSTNPRLRLRLAALLHDIGKPETREFGAGGVSFHHHEVVGARMARKRMKQLRYPKDLTEEVSQLVFLHMRPHTYKMGWTDSAVRRYVRDAGPLLEDLNELVRCDVTTRNKRRARTISNRIDDLEERIADLREREELDRLRPPIDGNDVMEYLGLSPSREVGTIMRMLLEKRIEDGPYSQEDAYAFLDEWREARRSSVAD</sequence>
<dbReference type="InterPro" id="IPR003607">
    <property type="entry name" value="HD/PDEase_dom"/>
</dbReference>
<dbReference type="Pfam" id="PF01966">
    <property type="entry name" value="HD"/>
    <property type="match status" value="1"/>
</dbReference>
<dbReference type="SUPFAM" id="SSF81891">
    <property type="entry name" value="Poly A polymerase C-terminal region-like"/>
    <property type="match status" value="1"/>
</dbReference>
<keyword evidence="2 13" id="KW-0808">Transferase</keyword>
<evidence type="ECO:0000256" key="8">
    <source>
        <dbReference type="ARBA" id="ARBA00022884"/>
    </source>
</evidence>
<keyword evidence="8" id="KW-0694">RNA-binding</keyword>
<dbReference type="GO" id="GO:0008033">
    <property type="term" value="P:tRNA processing"/>
    <property type="evidence" value="ECO:0007669"/>
    <property type="project" value="UniProtKB-KW"/>
</dbReference>
<dbReference type="InterPro" id="IPR032828">
    <property type="entry name" value="PolyA_RNA-bd"/>
</dbReference>
<keyword evidence="6" id="KW-0547">Nucleotide-binding</keyword>
<proteinExistence type="predicted"/>
<protein>
    <submittedName>
        <fullName evidence="13">CCA tRNA nucleotidyltransferase</fullName>
        <ecNumber evidence="13">2.7.7.72</ecNumber>
    </submittedName>
</protein>
<dbReference type="InterPro" id="IPR002646">
    <property type="entry name" value="PolA_pol_head_dom"/>
</dbReference>
<comment type="cofactor">
    <cofactor evidence="1">
        <name>Mg(2+)</name>
        <dbReference type="ChEBI" id="CHEBI:18420"/>
    </cofactor>
</comment>
<reference evidence="13" key="1">
    <citation type="submission" date="2018-06" db="EMBL/GenBank/DDBJ databases">
        <authorList>
            <person name="Zhirakovskaya E."/>
        </authorList>
    </citation>
    <scope>NUCLEOTIDE SEQUENCE</scope>
</reference>
<dbReference type="InterPro" id="IPR043519">
    <property type="entry name" value="NT_sf"/>
</dbReference>
<evidence type="ECO:0000256" key="4">
    <source>
        <dbReference type="ARBA" id="ARBA00022695"/>
    </source>
</evidence>
<evidence type="ECO:0000256" key="5">
    <source>
        <dbReference type="ARBA" id="ARBA00022723"/>
    </source>
</evidence>
<evidence type="ECO:0000259" key="12">
    <source>
        <dbReference type="Pfam" id="PF12627"/>
    </source>
</evidence>